<reference evidence="2" key="1">
    <citation type="submission" date="2014-06" db="EMBL/GenBank/DDBJ databases">
        <authorList>
            <person name="Berkman P.J."/>
        </authorList>
    </citation>
    <scope>NUCLEOTIDE SEQUENCE [LARGE SCALE GENOMIC DNA]</scope>
</reference>
<evidence type="ECO:0000313" key="1">
    <source>
        <dbReference type="EMBL" id="CDS00283.1"/>
    </source>
</evidence>
<dbReference type="EMBL" id="CCFA01002353">
    <property type="protein sequence ID" value="CDS00283.1"/>
    <property type="molecule type" value="Genomic_DNA"/>
</dbReference>
<evidence type="ECO:0000313" key="2">
    <source>
        <dbReference type="Proteomes" id="UP000242770"/>
    </source>
</evidence>
<sequence length="202" mass="22872">MRTSRSSREASAGPSIREVSERLGGFQTQTLATLSDIIHLPITYTWLPSHTLLVEMEQYVVRLDARLQGEMFRVTSLVDSEHNGMPSHSMFLGQSKVYAIQLPSRIVFVKLFKPNRFDSTSPTQRTTMNTLTIWSLDLGDSQFPLALRGVWSITSGVQRKVTESLLAVKYLVRQKQDVRGAWEKFLERDDVSPAPDKHSTFG</sequence>
<proteinExistence type="predicted"/>
<keyword evidence="2" id="KW-1185">Reference proteome</keyword>
<gene>
    <name evidence="1" type="primary">SSCI39800.1</name>
</gene>
<dbReference type="Proteomes" id="UP000242770">
    <property type="component" value="Unassembled WGS sequence"/>
</dbReference>
<name>A0A0F7RY50_9BASI</name>
<dbReference type="AlphaFoldDB" id="A0A0F7RY50"/>
<accession>A0A0F7RY50</accession>
<protein>
    <submittedName>
        <fullName evidence="1">Uncharacterized protein</fullName>
    </submittedName>
</protein>
<organism evidence="1 2">
    <name type="scientific">Sporisorium scitamineum</name>
    <dbReference type="NCBI Taxonomy" id="49012"/>
    <lineage>
        <taxon>Eukaryota</taxon>
        <taxon>Fungi</taxon>
        <taxon>Dikarya</taxon>
        <taxon>Basidiomycota</taxon>
        <taxon>Ustilaginomycotina</taxon>
        <taxon>Ustilaginomycetes</taxon>
        <taxon>Ustilaginales</taxon>
        <taxon>Ustilaginaceae</taxon>
        <taxon>Sporisorium</taxon>
    </lineage>
</organism>